<dbReference type="PANTHER" id="PTHR47815:SF1">
    <property type="entry name" value="UNIVERSAL STRESS PROTEIN A FAMILY PROTEIN C25B2.10"/>
    <property type="match status" value="1"/>
</dbReference>
<protein>
    <recommendedName>
        <fullName evidence="1">UspA domain-containing protein</fullName>
    </recommendedName>
</protein>
<keyword evidence="3" id="KW-1185">Reference proteome</keyword>
<name>A0AAF0J585_9BASI</name>
<organism evidence="2 3">
    <name type="scientific">Malassezia cuniculi</name>
    <dbReference type="NCBI Taxonomy" id="948313"/>
    <lineage>
        <taxon>Eukaryota</taxon>
        <taxon>Fungi</taxon>
        <taxon>Dikarya</taxon>
        <taxon>Basidiomycota</taxon>
        <taxon>Ustilaginomycotina</taxon>
        <taxon>Malasseziomycetes</taxon>
        <taxon>Malasseziales</taxon>
        <taxon>Malasseziaceae</taxon>
        <taxon>Malassezia</taxon>
    </lineage>
</organism>
<dbReference type="SUPFAM" id="SSF52402">
    <property type="entry name" value="Adenine nucleotide alpha hydrolases-like"/>
    <property type="match status" value="1"/>
</dbReference>
<dbReference type="InterPro" id="IPR006016">
    <property type="entry name" value="UspA"/>
</dbReference>
<evidence type="ECO:0000259" key="1">
    <source>
        <dbReference type="Pfam" id="PF00582"/>
    </source>
</evidence>
<dbReference type="AlphaFoldDB" id="A0AAF0J585"/>
<reference evidence="2" key="1">
    <citation type="submission" date="2023-03" db="EMBL/GenBank/DDBJ databases">
        <title>Mating type loci evolution in Malassezia.</title>
        <authorList>
            <person name="Coelho M.A."/>
        </authorList>
    </citation>
    <scope>NUCLEOTIDE SEQUENCE</scope>
    <source>
        <strain evidence="2">CBS 11721</strain>
    </source>
</reference>
<dbReference type="Proteomes" id="UP001219933">
    <property type="component" value="Chromosome 1"/>
</dbReference>
<dbReference type="CDD" id="cd23659">
    <property type="entry name" value="USP_At3g01520-like"/>
    <property type="match status" value="1"/>
</dbReference>
<dbReference type="PRINTS" id="PR01438">
    <property type="entry name" value="UNVRSLSTRESS"/>
</dbReference>
<dbReference type="EMBL" id="CP119877">
    <property type="protein sequence ID" value="WFD33958.1"/>
    <property type="molecule type" value="Genomic_DNA"/>
</dbReference>
<gene>
    <name evidence="2" type="ORF">MCUN1_000786</name>
</gene>
<dbReference type="Gene3D" id="3.40.50.620">
    <property type="entry name" value="HUPs"/>
    <property type="match status" value="1"/>
</dbReference>
<evidence type="ECO:0000313" key="2">
    <source>
        <dbReference type="EMBL" id="WFD33958.1"/>
    </source>
</evidence>
<dbReference type="InterPro" id="IPR006015">
    <property type="entry name" value="Universal_stress_UspA"/>
</dbReference>
<feature type="domain" description="UspA" evidence="1">
    <location>
        <begin position="78"/>
        <end position="217"/>
    </location>
</feature>
<accession>A0AAF0J585</accession>
<dbReference type="Pfam" id="PF00582">
    <property type="entry name" value="Usp"/>
    <property type="match status" value="1"/>
</dbReference>
<dbReference type="PANTHER" id="PTHR47815">
    <property type="entry name" value="UNIVERSAL STRESS PROTEIN A FAMILY PROTEIN C25B2.10"/>
    <property type="match status" value="1"/>
</dbReference>
<dbReference type="InterPro" id="IPR014729">
    <property type="entry name" value="Rossmann-like_a/b/a_fold"/>
</dbReference>
<proteinExistence type="predicted"/>
<evidence type="ECO:0000313" key="3">
    <source>
        <dbReference type="Proteomes" id="UP001219933"/>
    </source>
</evidence>
<sequence>MNTPLTASGSSSVDQLSVESAPSSRKSLFQGSKNVDWKGFVRVAGFDTMPDADFTWSRNFSFTQQIKSEGYVRTKKARTFMCAVDATPCSERALEWLMENLVDDGDQVVAVRILDEEVEPIQDLASIRESAQNLLSSIVELNETSENRRISVTVEFVAGYIRTSIMRLVVMYRPDSLTISTRGKQVSALQKMLGSTPLGSISKYLIWQSPVPVIIVRPEDRVRKHLSKRMADPRRREYQSLVGSEDNLPMRTSHLPWK</sequence>